<dbReference type="InterPro" id="IPR027417">
    <property type="entry name" value="P-loop_NTPase"/>
</dbReference>
<evidence type="ECO:0000256" key="8">
    <source>
        <dbReference type="ARBA" id="ARBA00048988"/>
    </source>
</evidence>
<evidence type="ECO:0000256" key="2">
    <source>
        <dbReference type="ARBA" id="ARBA00022801"/>
    </source>
</evidence>
<dbReference type="Gene3D" id="3.40.50.300">
    <property type="entry name" value="P-loop containing nucleotide triphosphate hydrolases"/>
    <property type="match status" value="2"/>
</dbReference>
<dbReference type="InterPro" id="IPR014016">
    <property type="entry name" value="UvrD-like_ATP-bd"/>
</dbReference>
<evidence type="ECO:0000259" key="10">
    <source>
        <dbReference type="PROSITE" id="PS51198"/>
    </source>
</evidence>
<evidence type="ECO:0000256" key="3">
    <source>
        <dbReference type="ARBA" id="ARBA00022806"/>
    </source>
</evidence>
<dbReference type="AlphaFoldDB" id="A0A9W5K1X1"/>
<dbReference type="GO" id="GO:0016787">
    <property type="term" value="F:hydrolase activity"/>
    <property type="evidence" value="ECO:0007669"/>
    <property type="project" value="UniProtKB-UniRule"/>
</dbReference>
<dbReference type="GO" id="GO:0005829">
    <property type="term" value="C:cytosol"/>
    <property type="evidence" value="ECO:0007669"/>
    <property type="project" value="TreeGrafter"/>
</dbReference>
<dbReference type="GO" id="GO:0000725">
    <property type="term" value="P:recombinational repair"/>
    <property type="evidence" value="ECO:0007669"/>
    <property type="project" value="TreeGrafter"/>
</dbReference>
<gene>
    <name evidence="11" type="ORF">IIA_05618</name>
</gene>
<dbReference type="SUPFAM" id="SSF52540">
    <property type="entry name" value="P-loop containing nucleoside triphosphate hydrolases"/>
    <property type="match status" value="1"/>
</dbReference>
<evidence type="ECO:0000256" key="9">
    <source>
        <dbReference type="PROSITE-ProRule" id="PRU00560"/>
    </source>
</evidence>
<dbReference type="GO" id="GO:0043138">
    <property type="term" value="F:3'-5' DNA helicase activity"/>
    <property type="evidence" value="ECO:0007669"/>
    <property type="project" value="UniProtKB-EC"/>
</dbReference>
<evidence type="ECO:0000313" key="11">
    <source>
        <dbReference type="EMBL" id="EJR12425.1"/>
    </source>
</evidence>
<evidence type="ECO:0000256" key="4">
    <source>
        <dbReference type="ARBA" id="ARBA00022840"/>
    </source>
</evidence>
<feature type="domain" description="UvrD-like helicase ATP-binding" evidence="10">
    <location>
        <begin position="1"/>
        <end position="302"/>
    </location>
</feature>
<organism evidence="11 12">
    <name type="scientific">Bacillus cereus (strain VD014)</name>
    <dbReference type="NCBI Taxonomy" id="1053223"/>
    <lineage>
        <taxon>Bacteria</taxon>
        <taxon>Bacillati</taxon>
        <taxon>Bacillota</taxon>
        <taxon>Bacilli</taxon>
        <taxon>Bacillales</taxon>
        <taxon>Bacillaceae</taxon>
        <taxon>Bacillus</taxon>
        <taxon>Bacillus cereus group</taxon>
    </lineage>
</organism>
<keyword evidence="3 9" id="KW-0347">Helicase</keyword>
<keyword evidence="5" id="KW-0413">Isomerase</keyword>
<dbReference type="GO" id="GO:0005524">
    <property type="term" value="F:ATP binding"/>
    <property type="evidence" value="ECO:0007669"/>
    <property type="project" value="UniProtKB-UniRule"/>
</dbReference>
<comment type="caution">
    <text evidence="11">The sequence shown here is derived from an EMBL/GenBank/DDBJ whole genome shotgun (WGS) entry which is preliminary data.</text>
</comment>
<reference evidence="11" key="1">
    <citation type="submission" date="2012-04" db="EMBL/GenBank/DDBJ databases">
        <title>The Genome Sequence of Bacillus cereus VD014.</title>
        <authorList>
            <consortium name="The Broad Institute Genome Sequencing Platform"/>
            <consortium name="The Broad Institute Genome Sequencing Center for Infectious Disease"/>
            <person name="Feldgarden M."/>
            <person name="Van der Auwera G.A."/>
            <person name="Mahillon J."/>
            <person name="Duprez V."/>
            <person name="Timmery S."/>
            <person name="Mattelet C."/>
            <person name="Dierick K."/>
            <person name="Sun M."/>
            <person name="Yu Z."/>
            <person name="Zhu L."/>
            <person name="Hu X."/>
            <person name="Shank E.B."/>
            <person name="Swiecicka I."/>
            <person name="Hansen B.M."/>
            <person name="Andrup L."/>
            <person name="Young S.K."/>
            <person name="Zeng Q."/>
            <person name="Gargeya S."/>
            <person name="Fitzgerald M."/>
            <person name="Haas B."/>
            <person name="Abouelleil A."/>
            <person name="Alvarado L."/>
            <person name="Arachchi H.M."/>
            <person name="Berlin A."/>
            <person name="Chapman S.B."/>
            <person name="Goldberg J."/>
            <person name="Griggs A."/>
            <person name="Gujja S."/>
            <person name="Hansen M."/>
            <person name="Howarth C."/>
            <person name="Imamovic A."/>
            <person name="Larimer J."/>
            <person name="McCowen C."/>
            <person name="Montmayeur A."/>
            <person name="Murphy C."/>
            <person name="Neiman D."/>
            <person name="Pearson M."/>
            <person name="Priest M."/>
            <person name="Roberts A."/>
            <person name="Saif S."/>
            <person name="Shea T."/>
            <person name="Sisk P."/>
            <person name="Sykes S."/>
            <person name="Wortman J."/>
            <person name="Nusbaum C."/>
            <person name="Birren B."/>
        </authorList>
    </citation>
    <scope>NUCLEOTIDE SEQUENCE</scope>
    <source>
        <strain evidence="11">VD014</strain>
    </source>
</reference>
<dbReference type="InterPro" id="IPR014017">
    <property type="entry name" value="DNA_helicase_UvrD-like_C"/>
</dbReference>
<comment type="catalytic activity">
    <reaction evidence="8">
        <text>ATP + H2O = ADP + phosphate + H(+)</text>
        <dbReference type="Rhea" id="RHEA:13065"/>
        <dbReference type="ChEBI" id="CHEBI:15377"/>
        <dbReference type="ChEBI" id="CHEBI:15378"/>
        <dbReference type="ChEBI" id="CHEBI:30616"/>
        <dbReference type="ChEBI" id="CHEBI:43474"/>
        <dbReference type="ChEBI" id="CHEBI:456216"/>
        <dbReference type="EC" id="5.6.2.4"/>
    </reaction>
</comment>
<dbReference type="PANTHER" id="PTHR11070:SF3">
    <property type="entry name" value="DNA 3'-5' HELICASE"/>
    <property type="match status" value="1"/>
</dbReference>
<sequence length="580" mass="67646">MILISSEDTIDIEQHFKVTAGPGAGKTHWLINHIKNTLKNSKRLEKTRKIACITYTNIAVETILNRLGTQSVSQVEVSTIHSFLYSHVVKPYLTHIAELFDIEIQKIKGHDTIEPKHNKVQFWLENHSMNDKLRHPYTINQLIKLPENKEALFDWLSSVKYSFNSELKLNLRGKDSKAKQLRKIVKILETDLFSYKKIYWKDGKIDHDDVLYFSYELITRYPFILSVLRAKFPYFFIDEFQDTNPIQAKIVSLLAEEETIVGVIGDPAQSIYSFQGASIEEYLKFKIENQSEYTITENRRSSNQIIDLLNEIRTDIDQTTTRNVDHDRPILFVGNSMEAYNEIQEKYGNGMFIQTLARDNPTANAMKFAVDNSKLNTKLLDELALKDNTKRFNIIKNSMEALEFAKHSDYKNAIKIMSANFIRYSEKEQFKKSVLVLQKLIQRQGTLLEEPLMEFYQLIREDIEMPGFRKGASQDFYNTYSYKEVALCITYKEDISQHRTIHKSKGDEFQNVLLIVDTIEFLTNPNLAEDEEQRIYYVGISRAMDRLFIVTPELSKVNRAIIESKFNFQIIDLEKEPQLI</sequence>
<accession>A0A9W5K1X1</accession>
<evidence type="ECO:0000256" key="7">
    <source>
        <dbReference type="ARBA" id="ARBA00034808"/>
    </source>
</evidence>
<dbReference type="RefSeq" id="WP_000600878.1">
    <property type="nucleotide sequence ID" value="NZ_JH792026.1"/>
</dbReference>
<keyword evidence="4 9" id="KW-0067">ATP-binding</keyword>
<evidence type="ECO:0000256" key="5">
    <source>
        <dbReference type="ARBA" id="ARBA00023235"/>
    </source>
</evidence>
<evidence type="ECO:0000256" key="6">
    <source>
        <dbReference type="ARBA" id="ARBA00034617"/>
    </source>
</evidence>
<dbReference type="EMBL" id="AHER01000061">
    <property type="protein sequence ID" value="EJR12425.1"/>
    <property type="molecule type" value="Genomic_DNA"/>
</dbReference>
<dbReference type="EC" id="5.6.2.4" evidence="7"/>
<evidence type="ECO:0000256" key="1">
    <source>
        <dbReference type="ARBA" id="ARBA00022741"/>
    </source>
</evidence>
<evidence type="ECO:0000313" key="12">
    <source>
        <dbReference type="Proteomes" id="UP000006607"/>
    </source>
</evidence>
<name>A0A9W5K1X1_BACC8</name>
<keyword evidence="1 9" id="KW-0547">Nucleotide-binding</keyword>
<dbReference type="InterPro" id="IPR000212">
    <property type="entry name" value="DNA_helicase_UvrD/REP"/>
</dbReference>
<dbReference type="Pfam" id="PF13361">
    <property type="entry name" value="UvrD_C"/>
    <property type="match status" value="1"/>
</dbReference>
<protein>
    <recommendedName>
        <fullName evidence="7">DNA 3'-5' helicase</fullName>
        <ecNumber evidence="7">5.6.2.4</ecNumber>
    </recommendedName>
</protein>
<dbReference type="PROSITE" id="PS51198">
    <property type="entry name" value="UVRD_HELICASE_ATP_BIND"/>
    <property type="match status" value="1"/>
</dbReference>
<dbReference type="GO" id="GO:0003677">
    <property type="term" value="F:DNA binding"/>
    <property type="evidence" value="ECO:0007669"/>
    <property type="project" value="InterPro"/>
</dbReference>
<dbReference type="PANTHER" id="PTHR11070">
    <property type="entry name" value="UVRD / RECB / PCRA DNA HELICASE FAMILY MEMBER"/>
    <property type="match status" value="1"/>
</dbReference>
<comment type="catalytic activity">
    <reaction evidence="6">
        <text>Couples ATP hydrolysis with the unwinding of duplex DNA by translocating in the 3'-5' direction.</text>
        <dbReference type="EC" id="5.6.2.4"/>
    </reaction>
</comment>
<feature type="binding site" evidence="9">
    <location>
        <begin position="20"/>
        <end position="27"/>
    </location>
    <ligand>
        <name>ATP</name>
        <dbReference type="ChEBI" id="CHEBI:30616"/>
    </ligand>
</feature>
<dbReference type="Proteomes" id="UP000006607">
    <property type="component" value="Unassembled WGS sequence"/>
</dbReference>
<proteinExistence type="predicted"/>
<keyword evidence="2 9" id="KW-0378">Hydrolase</keyword>
<dbReference type="Pfam" id="PF00580">
    <property type="entry name" value="UvrD-helicase"/>
    <property type="match status" value="1"/>
</dbReference>